<dbReference type="AlphaFoldDB" id="A0A1M7SYA6"/>
<gene>
    <name evidence="3" type="ORF">SAMN02745215_01301</name>
</gene>
<evidence type="ECO:0000256" key="1">
    <source>
        <dbReference type="ARBA" id="ARBA00007047"/>
    </source>
</evidence>
<dbReference type="Gene3D" id="3.40.1080.10">
    <property type="entry name" value="Glutaconate Coenzyme A-transferase"/>
    <property type="match status" value="1"/>
</dbReference>
<organism evidence="3 4">
    <name type="scientific">Desulfitobacterium chlororespirans DSM 11544</name>
    <dbReference type="NCBI Taxonomy" id="1121395"/>
    <lineage>
        <taxon>Bacteria</taxon>
        <taxon>Bacillati</taxon>
        <taxon>Bacillota</taxon>
        <taxon>Clostridia</taxon>
        <taxon>Eubacteriales</taxon>
        <taxon>Desulfitobacteriaceae</taxon>
        <taxon>Desulfitobacterium</taxon>
    </lineage>
</organism>
<evidence type="ECO:0000313" key="4">
    <source>
        <dbReference type="Proteomes" id="UP000184010"/>
    </source>
</evidence>
<dbReference type="InterPro" id="IPR012791">
    <property type="entry name" value="3-oxoacid_CoA-transf_B"/>
</dbReference>
<dbReference type="SMART" id="SM00882">
    <property type="entry name" value="CoA_trans"/>
    <property type="match status" value="1"/>
</dbReference>
<keyword evidence="4" id="KW-1185">Reference proteome</keyword>
<dbReference type="InterPro" id="IPR037171">
    <property type="entry name" value="NagB/RpiA_transferase-like"/>
</dbReference>
<reference evidence="4" key="1">
    <citation type="submission" date="2016-12" db="EMBL/GenBank/DDBJ databases">
        <authorList>
            <person name="Varghese N."/>
            <person name="Submissions S."/>
        </authorList>
    </citation>
    <scope>NUCLEOTIDE SEQUENCE [LARGE SCALE GENOMIC DNA]</scope>
    <source>
        <strain evidence="4">DSM 11544</strain>
    </source>
</reference>
<dbReference type="Proteomes" id="UP000184010">
    <property type="component" value="Unassembled WGS sequence"/>
</dbReference>
<dbReference type="NCBIfam" id="TIGR02428">
    <property type="entry name" value="pcaJ_scoB_fam"/>
    <property type="match status" value="1"/>
</dbReference>
<dbReference type="STRING" id="1121395.SAMN02745215_01301"/>
<dbReference type="GO" id="GO:0008410">
    <property type="term" value="F:CoA-transferase activity"/>
    <property type="evidence" value="ECO:0007669"/>
    <property type="project" value="InterPro"/>
</dbReference>
<dbReference type="EMBL" id="FRDN01000005">
    <property type="protein sequence ID" value="SHN63396.1"/>
    <property type="molecule type" value="Genomic_DNA"/>
</dbReference>
<evidence type="ECO:0000313" key="3">
    <source>
        <dbReference type="EMBL" id="SHN63396.1"/>
    </source>
</evidence>
<accession>A0A1M7SYA6</accession>
<dbReference type="PANTHER" id="PTHR13707:SF60">
    <property type="entry name" value="ACETATE COA-TRANSFERASE SUBUNIT ALPHA"/>
    <property type="match status" value="1"/>
</dbReference>
<dbReference type="InterPro" id="IPR004165">
    <property type="entry name" value="CoA_trans_fam_I"/>
</dbReference>
<sequence length="217" mass="23236">MMPKEFIARRVAREFKNNDIINLGIGLPTLAVNYIPPEVTVLVQAEHGFIGMGAKPQAGQEDWNLVDAGGRPTTIIPGGAFFDSSVSFAMIRGGHIDKTVLGALQVDRQGNLANWMIPGKLVPGMGGAMDLVVGAKKVIIAMEHTAKDGQPKILNTCTLPLTACQEVDLIITNMAVIEVTKEGLLLKETAPGLSVEDVQRATEAELIISPELKVMEI</sequence>
<dbReference type="Pfam" id="PF01144">
    <property type="entry name" value="CoA_trans"/>
    <property type="match status" value="1"/>
</dbReference>
<evidence type="ECO:0000256" key="2">
    <source>
        <dbReference type="ARBA" id="ARBA00022679"/>
    </source>
</evidence>
<keyword evidence="2 3" id="KW-0808">Transferase</keyword>
<dbReference type="SUPFAM" id="SSF100950">
    <property type="entry name" value="NagB/RpiA/CoA transferase-like"/>
    <property type="match status" value="1"/>
</dbReference>
<comment type="similarity">
    <text evidence="1">Belongs to the 3-oxoacid CoA-transferase subunit B family.</text>
</comment>
<name>A0A1M7SYA6_9FIRM</name>
<dbReference type="PANTHER" id="PTHR13707">
    <property type="entry name" value="KETOACID-COENZYME A TRANSFERASE"/>
    <property type="match status" value="1"/>
</dbReference>
<protein>
    <submittedName>
        <fullName evidence="3">Butyryl-CoA:acetoacetate CoA-transferase beta subunit</fullName>
    </submittedName>
</protein>
<proteinExistence type="inferred from homology"/>
<dbReference type="RefSeq" id="WP_178371643.1">
    <property type="nucleotide sequence ID" value="NZ_FRDN01000005.1"/>
</dbReference>